<dbReference type="Proteomes" id="UP000824065">
    <property type="component" value="Unassembled WGS sequence"/>
</dbReference>
<evidence type="ECO:0000313" key="10">
    <source>
        <dbReference type="Proteomes" id="UP000824065"/>
    </source>
</evidence>
<dbReference type="EMBL" id="DXBJ01000055">
    <property type="protein sequence ID" value="HIZ58474.1"/>
    <property type="molecule type" value="Genomic_DNA"/>
</dbReference>
<dbReference type="InterPro" id="IPR037051">
    <property type="entry name" value="4-carb_acid_sugar_kinase_N_sf"/>
</dbReference>
<reference evidence="9" key="2">
    <citation type="submission" date="2021-04" db="EMBL/GenBank/DDBJ databases">
        <authorList>
            <person name="Gilroy R."/>
        </authorList>
    </citation>
    <scope>NUCLEOTIDE SEQUENCE</scope>
    <source>
        <strain evidence="9">ChiBcec16-3735</strain>
    </source>
</reference>
<gene>
    <name evidence="9" type="ORF">H9725_07845</name>
</gene>
<keyword evidence="6" id="KW-0119">Carbohydrate metabolism</keyword>
<sequence>MITLLIVADDFTGALDTGVQLAGCGAPTRVVTDPEFSPANAAGAEVLVIDAETRHLPPSQAGAIVEGIVRRAVEQKVSYIYKKTDSALRGNVGAELGALLAASGEKALPFLPAYPQIDRCTRGGVHYIEGRPVAESVFGIDPFEPVRHSDIAGLIGAQSGVPVHSLPADAPAPEGQGIYVYDASSLADLERAGQTLAAAGRLHISAGCAGFGAVLPRLLGLGRAQQPPKPRLDPRLLVVCGSVNPITVAQLDAAEEAGFARLRLTPRQKLEPGYWNTPEGEADRARIEALLQANPRVLLDSNDAGGNGPTADYAAGLGCGLEEMRVRIASSIGDLVAGLLHSPAVGTLLMTGGDTLLQVMRCAGVRELEPLCELEKGVVLARCTYRGCTRHVITKSGGFGQAALLTDLAARLEAQAEGNRNRSVR</sequence>
<keyword evidence="5" id="KW-0067">ATP-binding</keyword>
<organism evidence="9 10">
    <name type="scientific">Candidatus Faecalibacterium gallistercoris</name>
    <dbReference type="NCBI Taxonomy" id="2838579"/>
    <lineage>
        <taxon>Bacteria</taxon>
        <taxon>Bacillati</taxon>
        <taxon>Bacillota</taxon>
        <taxon>Clostridia</taxon>
        <taxon>Eubacteriales</taxon>
        <taxon>Oscillospiraceae</taxon>
        <taxon>Faecalibacterium</taxon>
    </lineage>
</organism>
<evidence type="ECO:0000256" key="6">
    <source>
        <dbReference type="ARBA" id="ARBA00023277"/>
    </source>
</evidence>
<reference evidence="9" key="1">
    <citation type="journal article" date="2021" name="PeerJ">
        <title>Extensive microbial diversity within the chicken gut microbiome revealed by metagenomics and culture.</title>
        <authorList>
            <person name="Gilroy R."/>
            <person name="Ravi A."/>
            <person name="Getino M."/>
            <person name="Pursley I."/>
            <person name="Horton D.L."/>
            <person name="Alikhan N.F."/>
            <person name="Baker D."/>
            <person name="Gharbi K."/>
            <person name="Hall N."/>
            <person name="Watson M."/>
            <person name="Adriaenssens E.M."/>
            <person name="Foster-Nyarko E."/>
            <person name="Jarju S."/>
            <person name="Secka A."/>
            <person name="Antonio M."/>
            <person name="Oren A."/>
            <person name="Chaudhuri R.R."/>
            <person name="La Ragione R."/>
            <person name="Hildebrand F."/>
            <person name="Pallen M.J."/>
        </authorList>
    </citation>
    <scope>NUCLEOTIDE SEQUENCE</scope>
    <source>
        <strain evidence="9">ChiBcec16-3735</strain>
    </source>
</reference>
<dbReference type="Gene3D" id="3.40.50.10840">
    <property type="entry name" value="Putative sugar-binding, N-terminal domain"/>
    <property type="match status" value="1"/>
</dbReference>
<evidence type="ECO:0000256" key="1">
    <source>
        <dbReference type="ARBA" id="ARBA00005715"/>
    </source>
</evidence>
<comment type="caution">
    <text evidence="9">The sequence shown here is derived from an EMBL/GenBank/DDBJ whole genome shotgun (WGS) entry which is preliminary data.</text>
</comment>
<evidence type="ECO:0000256" key="5">
    <source>
        <dbReference type="ARBA" id="ARBA00022840"/>
    </source>
</evidence>
<dbReference type="Pfam" id="PF17042">
    <property type="entry name" value="NBD_C"/>
    <property type="match status" value="1"/>
</dbReference>
<evidence type="ECO:0000259" key="8">
    <source>
        <dbReference type="Pfam" id="PF17042"/>
    </source>
</evidence>
<dbReference type="InterPro" id="IPR010737">
    <property type="entry name" value="4-carb_acid_sugar_kinase_N"/>
</dbReference>
<proteinExistence type="inferred from homology"/>
<dbReference type="GO" id="GO:0005524">
    <property type="term" value="F:ATP binding"/>
    <property type="evidence" value="ECO:0007669"/>
    <property type="project" value="UniProtKB-KW"/>
</dbReference>
<dbReference type="AlphaFoldDB" id="A0A9D2FFZ7"/>
<evidence type="ECO:0000259" key="7">
    <source>
        <dbReference type="Pfam" id="PF07005"/>
    </source>
</evidence>
<accession>A0A9D2FFZ7</accession>
<dbReference type="SUPFAM" id="SSF142764">
    <property type="entry name" value="YgbK-like"/>
    <property type="match status" value="1"/>
</dbReference>
<keyword evidence="3" id="KW-0547">Nucleotide-binding</keyword>
<evidence type="ECO:0000256" key="4">
    <source>
        <dbReference type="ARBA" id="ARBA00022777"/>
    </source>
</evidence>
<dbReference type="InterPro" id="IPR031475">
    <property type="entry name" value="NBD_C"/>
</dbReference>
<dbReference type="Gene3D" id="3.40.980.20">
    <property type="entry name" value="Four-carbon acid sugar kinase, nucleotide binding domain"/>
    <property type="match status" value="1"/>
</dbReference>
<feature type="domain" description="Four-carbon acid sugar kinase N-terminal" evidence="7">
    <location>
        <begin position="4"/>
        <end position="213"/>
    </location>
</feature>
<protein>
    <submittedName>
        <fullName evidence="9">Four-carbon acid sugar kinase family protein</fullName>
    </submittedName>
</protein>
<evidence type="ECO:0000256" key="3">
    <source>
        <dbReference type="ARBA" id="ARBA00022741"/>
    </source>
</evidence>
<dbReference type="Pfam" id="PF07005">
    <property type="entry name" value="SBD_N"/>
    <property type="match status" value="1"/>
</dbReference>
<dbReference type="InterPro" id="IPR042213">
    <property type="entry name" value="NBD_C_sf"/>
</dbReference>
<feature type="domain" description="Four-carbon acid sugar kinase nucleotide binding" evidence="8">
    <location>
        <begin position="237"/>
        <end position="404"/>
    </location>
</feature>
<comment type="similarity">
    <text evidence="1">Belongs to the four-carbon acid sugar kinase family.</text>
</comment>
<keyword evidence="2" id="KW-0808">Transferase</keyword>
<evidence type="ECO:0000313" key="9">
    <source>
        <dbReference type="EMBL" id="HIZ58474.1"/>
    </source>
</evidence>
<evidence type="ECO:0000256" key="2">
    <source>
        <dbReference type="ARBA" id="ARBA00022679"/>
    </source>
</evidence>
<dbReference type="GO" id="GO:0016301">
    <property type="term" value="F:kinase activity"/>
    <property type="evidence" value="ECO:0007669"/>
    <property type="project" value="UniProtKB-KW"/>
</dbReference>
<keyword evidence="4 9" id="KW-0418">Kinase</keyword>
<name>A0A9D2FFZ7_9FIRM</name>